<evidence type="ECO:0000256" key="3">
    <source>
        <dbReference type="ARBA" id="ARBA00022622"/>
    </source>
</evidence>
<keyword evidence="7" id="KW-0732">Signal</keyword>
<comment type="subcellular location">
    <subcellularLocation>
        <location evidence="1">Cell membrane</location>
        <topology evidence="1">Lipid-anchor</topology>
        <topology evidence="1">GPI-anchor</topology>
    </subcellularLocation>
</comment>
<dbReference type="PROSITE" id="PS51257">
    <property type="entry name" value="PROKAR_LIPOPROTEIN"/>
    <property type="match status" value="1"/>
</dbReference>
<organism evidence="9">
    <name type="scientific">Trypanosoma brucei</name>
    <dbReference type="NCBI Taxonomy" id="5691"/>
    <lineage>
        <taxon>Eukaryota</taxon>
        <taxon>Discoba</taxon>
        <taxon>Euglenozoa</taxon>
        <taxon>Kinetoplastea</taxon>
        <taxon>Metakinetoplastina</taxon>
        <taxon>Trypanosomatida</taxon>
        <taxon>Trypanosomatidae</taxon>
        <taxon>Trypanosoma</taxon>
    </lineage>
</organism>
<evidence type="ECO:0000256" key="2">
    <source>
        <dbReference type="ARBA" id="ARBA00022475"/>
    </source>
</evidence>
<dbReference type="GO" id="GO:0098552">
    <property type="term" value="C:side of membrane"/>
    <property type="evidence" value="ECO:0007669"/>
    <property type="project" value="UniProtKB-KW"/>
</dbReference>
<feature type="chain" id="PRO_5009615413" evidence="7">
    <location>
        <begin position="24"/>
        <end position="317"/>
    </location>
</feature>
<keyword evidence="3" id="KW-0336">GPI-anchor</keyword>
<dbReference type="EMBL" id="KX699731">
    <property type="protein sequence ID" value="APD73687.1"/>
    <property type="molecule type" value="Genomic_DNA"/>
</dbReference>
<proteinExistence type="predicted"/>
<keyword evidence="5" id="KW-0325">Glycoprotein</keyword>
<dbReference type="InterPro" id="IPR001812">
    <property type="entry name" value="Trypano_VSG_A_N_dom"/>
</dbReference>
<evidence type="ECO:0000256" key="7">
    <source>
        <dbReference type="SAM" id="SignalP"/>
    </source>
</evidence>
<dbReference type="Gene3D" id="1.10.470.10">
    <property type="entry name" value="Variant Surface Glycoprotein, subunit A, domain 2"/>
    <property type="match status" value="1"/>
</dbReference>
<evidence type="ECO:0000259" key="8">
    <source>
        <dbReference type="Pfam" id="PF00913"/>
    </source>
</evidence>
<reference evidence="9" key="1">
    <citation type="submission" date="2016-08" db="EMBL/GenBank/DDBJ databases">
        <title>VSG repertoire of Trypanosoma brucei EATRO 1125.</title>
        <authorList>
            <person name="Cross G.A."/>
        </authorList>
    </citation>
    <scope>NUCLEOTIDE SEQUENCE</scope>
    <source>
        <strain evidence="9">EATRO 1125</strain>
    </source>
</reference>
<dbReference type="AlphaFoldDB" id="A0A1J0R751"/>
<evidence type="ECO:0000256" key="1">
    <source>
        <dbReference type="ARBA" id="ARBA00004609"/>
    </source>
</evidence>
<evidence type="ECO:0000256" key="4">
    <source>
        <dbReference type="ARBA" id="ARBA00023136"/>
    </source>
</evidence>
<evidence type="ECO:0000313" key="9">
    <source>
        <dbReference type="EMBL" id="APD73687.1"/>
    </source>
</evidence>
<sequence>MKTTVAQAAAALTLLVFMYSCHADAAQQALIDKMWKSLCRVGGELRKISTIAHGKMKKLKDSAKAGRELALKLSIPEEQGTAEHKNTAFAALAAELTAQAEAKTSAVAAFTTTAFRVAGTTMEAVGGIEDTIRLLKTSASGGEYCLGSDGTPTADGSETAKDLGCDGNEPQLDGSEPSVAETVLSQTGYAEIDTVTTINGVADSDKCGLWKKQALSGGAGHSSTAQPELALGLLKITGDEQVTRSSLQTINKSDRTAATTLLEKVHFDRLAVQAQETSSATTDVDALLKAAALDGAALAEVTRAVKATDPELKATAL</sequence>
<dbReference type="GO" id="GO:0042783">
    <property type="term" value="P:symbiont-mediated evasion of host immune response"/>
    <property type="evidence" value="ECO:0007669"/>
    <property type="project" value="InterPro"/>
</dbReference>
<keyword evidence="4" id="KW-0472">Membrane</keyword>
<evidence type="ECO:0000256" key="6">
    <source>
        <dbReference type="ARBA" id="ARBA00023288"/>
    </source>
</evidence>
<dbReference type="Gene3D" id="3.90.150.10">
    <property type="entry name" value="Variant Surface Glycoprotein, subunit A domain 1"/>
    <property type="match status" value="1"/>
</dbReference>
<dbReference type="GO" id="GO:0005886">
    <property type="term" value="C:plasma membrane"/>
    <property type="evidence" value="ECO:0007669"/>
    <property type="project" value="UniProtKB-SubCell"/>
</dbReference>
<protein>
    <submittedName>
        <fullName evidence="9">Variant surface glycoprotein 1125.1494</fullName>
    </submittedName>
</protein>
<feature type="signal peptide" evidence="7">
    <location>
        <begin position="1"/>
        <end position="23"/>
    </location>
</feature>
<keyword evidence="2" id="KW-1003">Cell membrane</keyword>
<name>A0A1J0R751_9TRYP</name>
<feature type="domain" description="Trypanosome variant surface glycoprotein A-type N-terminal" evidence="8">
    <location>
        <begin position="13"/>
        <end position="309"/>
    </location>
</feature>
<dbReference type="Pfam" id="PF00913">
    <property type="entry name" value="Trypan_glycop"/>
    <property type="match status" value="1"/>
</dbReference>
<evidence type="ECO:0000256" key="5">
    <source>
        <dbReference type="ARBA" id="ARBA00023180"/>
    </source>
</evidence>
<keyword evidence="6" id="KW-0449">Lipoprotein</keyword>
<dbReference type="SUPFAM" id="SSF58087">
    <property type="entry name" value="Variant surface glycoprotein (N-terminal domain)"/>
    <property type="match status" value="1"/>
</dbReference>
<accession>A0A1J0R751</accession>